<dbReference type="GeneID" id="28975074"/>
<dbReference type="Proteomes" id="UP000053890">
    <property type="component" value="Unassembled WGS sequence"/>
</dbReference>
<reference evidence="1 2" key="1">
    <citation type="journal article" date="2015" name="Front. Microbiol.">
        <title>Genome sequence of the plant growth promoting endophytic yeast Rhodotorula graminis WP1.</title>
        <authorList>
            <person name="Firrincieli A."/>
            <person name="Otillar R."/>
            <person name="Salamov A."/>
            <person name="Schmutz J."/>
            <person name="Khan Z."/>
            <person name="Redman R.S."/>
            <person name="Fleck N.D."/>
            <person name="Lindquist E."/>
            <person name="Grigoriev I.V."/>
            <person name="Doty S.L."/>
        </authorList>
    </citation>
    <scope>NUCLEOTIDE SEQUENCE [LARGE SCALE GENOMIC DNA]</scope>
    <source>
        <strain evidence="1 2">WP1</strain>
    </source>
</reference>
<evidence type="ECO:0000313" key="2">
    <source>
        <dbReference type="Proteomes" id="UP000053890"/>
    </source>
</evidence>
<dbReference type="AlphaFoldDB" id="A0A0P9IVC0"/>
<protein>
    <submittedName>
        <fullName evidence="1">Uncharacterized protein</fullName>
    </submittedName>
</protein>
<name>A0A0P9IVC0_RHOGW</name>
<keyword evidence="2" id="KW-1185">Reference proteome</keyword>
<organism evidence="1 2">
    <name type="scientific">Rhodotorula graminis (strain WP1)</name>
    <dbReference type="NCBI Taxonomy" id="578459"/>
    <lineage>
        <taxon>Eukaryota</taxon>
        <taxon>Fungi</taxon>
        <taxon>Dikarya</taxon>
        <taxon>Basidiomycota</taxon>
        <taxon>Pucciniomycotina</taxon>
        <taxon>Microbotryomycetes</taxon>
        <taxon>Sporidiobolales</taxon>
        <taxon>Sporidiobolaceae</taxon>
        <taxon>Rhodotorula</taxon>
    </lineage>
</organism>
<accession>A0A0P9IVC0</accession>
<dbReference type="RefSeq" id="XP_018269634.1">
    <property type="nucleotide sequence ID" value="XM_018414626.1"/>
</dbReference>
<gene>
    <name evidence="1" type="ORF">RHOBADRAFT_45545</name>
</gene>
<dbReference type="EMBL" id="KQ474082">
    <property type="protein sequence ID" value="KPV73585.1"/>
    <property type="molecule type" value="Genomic_DNA"/>
</dbReference>
<proteinExistence type="predicted"/>
<sequence>MDPPPYSVEPLLREWRAYAVVLEQMYAKDVKEEILRRWYLVVARKTVARLQMQRQEHLLRDQSPADQRNVVGVLVVESKDNMQAVTKAEIVDPEHKLEQLLDSFSKLVKDRGTARRALKSVVGRGSTVRQGKLEDLEENFSVVSHEIGNLVARRVELEDLKFGFEALNDHLGRHGSIGNTRPRHPTTSSEPMPEFEVRLPYSWGLVEGEDGKVRLPPPSTSVFEPVGREMAYSAAARVTPPQNIDRLLRYSWIPRRRISVWESVSSAEAAAMGILE</sequence>
<evidence type="ECO:0000313" key="1">
    <source>
        <dbReference type="EMBL" id="KPV73585.1"/>
    </source>
</evidence>